<keyword evidence="2" id="KW-0238">DNA-binding</keyword>
<evidence type="ECO:0000256" key="2">
    <source>
        <dbReference type="ARBA" id="ARBA00023125"/>
    </source>
</evidence>
<keyword evidence="1" id="KW-0805">Transcription regulation</keyword>
<dbReference type="PRINTS" id="PR00037">
    <property type="entry name" value="HTHLACR"/>
</dbReference>
<gene>
    <name evidence="5" type="ORF">N782_01365</name>
</gene>
<sequence>MSLVAEERKREIIHLLEQQGKVKVSELAERLNVSTETIRRHLDDLEHESKLKKVYGGAIKLQVQTEPPHYERSSIRMEEKQTIGKLAAQQVRDHDVIVIDEGSTPLQMIPFLTDKTNLTIMTCSVPALNTLIDYTKKQLIDARVIFIGGEVSAEHLRVSGPIAEKMMEDFFVNKAFIATDGVALDHGATSYDPNKALFTRKLIEHAEEAFILADHSKIGIRTYAKMANLDQISAVISDIDSPGEWQHTLTRFQTEWISPKAEES</sequence>
<evidence type="ECO:0000256" key="1">
    <source>
        <dbReference type="ARBA" id="ARBA00023015"/>
    </source>
</evidence>
<dbReference type="Pfam" id="PF08220">
    <property type="entry name" value="HTH_DeoR"/>
    <property type="match status" value="1"/>
</dbReference>
<dbReference type="GO" id="GO:0003677">
    <property type="term" value="F:DNA binding"/>
    <property type="evidence" value="ECO:0007669"/>
    <property type="project" value="UniProtKB-KW"/>
</dbReference>
<dbReference type="STRING" id="1385514.N782_01365"/>
<dbReference type="PROSITE" id="PS51000">
    <property type="entry name" value="HTH_DEOR_2"/>
    <property type="match status" value="1"/>
</dbReference>
<dbReference type="Gene3D" id="1.10.10.10">
    <property type="entry name" value="Winged helix-like DNA-binding domain superfamily/Winged helix DNA-binding domain"/>
    <property type="match status" value="1"/>
</dbReference>
<evidence type="ECO:0000313" key="6">
    <source>
        <dbReference type="Proteomes" id="UP000030147"/>
    </source>
</evidence>
<reference evidence="5 6" key="1">
    <citation type="journal article" date="2015" name="Stand. Genomic Sci.">
        <title>High quality draft genome sequence of the moderately halophilic bacterium Pontibacillus yanchengensis Y32(T) and comparison among Pontibacillus genomes.</title>
        <authorList>
            <person name="Huang J."/>
            <person name="Qiao Z.X."/>
            <person name="Tang J.W."/>
            <person name="Wang G."/>
        </authorList>
    </citation>
    <scope>NUCLEOTIDE SEQUENCE [LARGE SCALE GENOMIC DNA]</scope>
    <source>
        <strain evidence="5 6">Y32</strain>
    </source>
</reference>
<evidence type="ECO:0000256" key="3">
    <source>
        <dbReference type="ARBA" id="ARBA00023163"/>
    </source>
</evidence>
<dbReference type="Gene3D" id="3.40.50.1360">
    <property type="match status" value="1"/>
</dbReference>
<dbReference type="SMART" id="SM01134">
    <property type="entry name" value="DeoRC"/>
    <property type="match status" value="1"/>
</dbReference>
<dbReference type="InterPro" id="IPR011991">
    <property type="entry name" value="ArsR-like_HTH"/>
</dbReference>
<dbReference type="InterPro" id="IPR050313">
    <property type="entry name" value="Carb_Metab_HTH_regulators"/>
</dbReference>
<evidence type="ECO:0000259" key="4">
    <source>
        <dbReference type="PROSITE" id="PS51000"/>
    </source>
</evidence>
<proteinExistence type="predicted"/>
<accession>A0A0A2TH85</accession>
<feature type="domain" description="HTH deoR-type" evidence="4">
    <location>
        <begin position="5"/>
        <end position="60"/>
    </location>
</feature>
<dbReference type="SUPFAM" id="SSF100950">
    <property type="entry name" value="NagB/RpiA/CoA transferase-like"/>
    <property type="match status" value="1"/>
</dbReference>
<dbReference type="EMBL" id="AVBF01000008">
    <property type="protein sequence ID" value="KGP73808.1"/>
    <property type="molecule type" value="Genomic_DNA"/>
</dbReference>
<dbReference type="Proteomes" id="UP000030147">
    <property type="component" value="Unassembled WGS sequence"/>
</dbReference>
<dbReference type="AlphaFoldDB" id="A0A0A2TH85"/>
<keyword evidence="6" id="KW-1185">Reference proteome</keyword>
<dbReference type="PANTHER" id="PTHR30363">
    <property type="entry name" value="HTH-TYPE TRANSCRIPTIONAL REGULATOR SRLR-RELATED"/>
    <property type="match status" value="1"/>
</dbReference>
<dbReference type="SUPFAM" id="SSF46785">
    <property type="entry name" value="Winged helix' DNA-binding domain"/>
    <property type="match status" value="1"/>
</dbReference>
<name>A0A0A2TH85_9BACI</name>
<dbReference type="InterPro" id="IPR001034">
    <property type="entry name" value="DeoR_HTH"/>
</dbReference>
<dbReference type="OrthoDB" id="9797223at2"/>
<dbReference type="SMART" id="SM00420">
    <property type="entry name" value="HTH_DEOR"/>
    <property type="match status" value="1"/>
</dbReference>
<dbReference type="InterPro" id="IPR036390">
    <property type="entry name" value="WH_DNA-bd_sf"/>
</dbReference>
<dbReference type="InterPro" id="IPR014036">
    <property type="entry name" value="DeoR-like_C"/>
</dbReference>
<organism evidence="5 6">
    <name type="scientific">Pontibacillus yanchengensis Y32</name>
    <dbReference type="NCBI Taxonomy" id="1385514"/>
    <lineage>
        <taxon>Bacteria</taxon>
        <taxon>Bacillati</taxon>
        <taxon>Bacillota</taxon>
        <taxon>Bacilli</taxon>
        <taxon>Bacillales</taxon>
        <taxon>Bacillaceae</taxon>
        <taxon>Pontibacillus</taxon>
    </lineage>
</organism>
<comment type="caution">
    <text evidence="5">The sequence shown here is derived from an EMBL/GenBank/DDBJ whole genome shotgun (WGS) entry which is preliminary data.</text>
</comment>
<dbReference type="CDD" id="cd00090">
    <property type="entry name" value="HTH_ARSR"/>
    <property type="match status" value="1"/>
</dbReference>
<keyword evidence="3" id="KW-0804">Transcription</keyword>
<dbReference type="PANTHER" id="PTHR30363:SF44">
    <property type="entry name" value="AGA OPERON TRANSCRIPTIONAL REPRESSOR-RELATED"/>
    <property type="match status" value="1"/>
</dbReference>
<dbReference type="Pfam" id="PF00455">
    <property type="entry name" value="DeoRC"/>
    <property type="match status" value="1"/>
</dbReference>
<dbReference type="RefSeq" id="WP_036816807.1">
    <property type="nucleotide sequence ID" value="NZ_AVBF01000008.1"/>
</dbReference>
<dbReference type="eggNOG" id="COG1349">
    <property type="taxonomic scope" value="Bacteria"/>
</dbReference>
<dbReference type="InterPro" id="IPR037171">
    <property type="entry name" value="NagB/RpiA_transferase-like"/>
</dbReference>
<dbReference type="GO" id="GO:0003700">
    <property type="term" value="F:DNA-binding transcription factor activity"/>
    <property type="evidence" value="ECO:0007669"/>
    <property type="project" value="InterPro"/>
</dbReference>
<protein>
    <submittedName>
        <fullName evidence="5">Cytochrome C</fullName>
    </submittedName>
</protein>
<evidence type="ECO:0000313" key="5">
    <source>
        <dbReference type="EMBL" id="KGP73808.1"/>
    </source>
</evidence>
<dbReference type="InterPro" id="IPR036388">
    <property type="entry name" value="WH-like_DNA-bd_sf"/>
</dbReference>